<feature type="transmembrane region" description="Helical" evidence="1">
    <location>
        <begin position="249"/>
        <end position="269"/>
    </location>
</feature>
<evidence type="ECO:0000259" key="2">
    <source>
        <dbReference type="Pfam" id="PF00892"/>
    </source>
</evidence>
<reference evidence="3 4" key="1">
    <citation type="submission" date="2024-04" db="EMBL/GenBank/DDBJ databases">
        <title>Novel species of the genus Ideonella isolated from streams.</title>
        <authorList>
            <person name="Lu H."/>
        </authorList>
    </citation>
    <scope>NUCLEOTIDE SEQUENCE [LARGE SCALE GENOMIC DNA]</scope>
    <source>
        <strain evidence="3 4">DXS29W</strain>
    </source>
</reference>
<dbReference type="Pfam" id="PF00892">
    <property type="entry name" value="EamA"/>
    <property type="match status" value="2"/>
</dbReference>
<feature type="transmembrane region" description="Helical" evidence="1">
    <location>
        <begin position="155"/>
        <end position="177"/>
    </location>
</feature>
<evidence type="ECO:0000313" key="4">
    <source>
        <dbReference type="Proteomes" id="UP001371218"/>
    </source>
</evidence>
<gene>
    <name evidence="3" type="ORF">AACH06_04710</name>
</gene>
<feature type="transmembrane region" description="Helical" evidence="1">
    <location>
        <begin position="275"/>
        <end position="292"/>
    </location>
</feature>
<dbReference type="PANTHER" id="PTHR22911:SF79">
    <property type="entry name" value="MOBA-LIKE NTP TRANSFERASE DOMAIN-CONTAINING PROTEIN"/>
    <property type="match status" value="1"/>
</dbReference>
<keyword evidence="1" id="KW-1133">Transmembrane helix</keyword>
<name>A0ABU9BJI1_9BURK</name>
<feature type="domain" description="EamA" evidence="2">
    <location>
        <begin position="159"/>
        <end position="290"/>
    </location>
</feature>
<dbReference type="InterPro" id="IPR000620">
    <property type="entry name" value="EamA_dom"/>
</dbReference>
<keyword evidence="4" id="KW-1185">Reference proteome</keyword>
<feature type="transmembrane region" description="Helical" evidence="1">
    <location>
        <begin position="40"/>
        <end position="58"/>
    </location>
</feature>
<accession>A0ABU9BJI1</accession>
<feature type="transmembrane region" description="Helical" evidence="1">
    <location>
        <begin position="96"/>
        <end position="116"/>
    </location>
</feature>
<feature type="domain" description="EamA" evidence="2">
    <location>
        <begin position="10"/>
        <end position="142"/>
    </location>
</feature>
<dbReference type="InterPro" id="IPR037185">
    <property type="entry name" value="EmrE-like"/>
</dbReference>
<dbReference type="RefSeq" id="WP_341424469.1">
    <property type="nucleotide sequence ID" value="NZ_JBBUTG010000002.1"/>
</dbReference>
<keyword evidence="1" id="KW-0812">Transmembrane</keyword>
<evidence type="ECO:0000313" key="3">
    <source>
        <dbReference type="EMBL" id="MEK8030116.1"/>
    </source>
</evidence>
<organism evidence="3 4">
    <name type="scientific">Ideonella lacteola</name>
    <dbReference type="NCBI Taxonomy" id="2984193"/>
    <lineage>
        <taxon>Bacteria</taxon>
        <taxon>Pseudomonadati</taxon>
        <taxon>Pseudomonadota</taxon>
        <taxon>Betaproteobacteria</taxon>
        <taxon>Burkholderiales</taxon>
        <taxon>Sphaerotilaceae</taxon>
        <taxon>Ideonella</taxon>
    </lineage>
</organism>
<comment type="caution">
    <text evidence="3">The sequence shown here is derived from an EMBL/GenBank/DDBJ whole genome shotgun (WGS) entry which is preliminary data.</text>
</comment>
<feature type="transmembrane region" description="Helical" evidence="1">
    <location>
        <begin position="189"/>
        <end position="210"/>
    </location>
</feature>
<feature type="transmembrane region" description="Helical" evidence="1">
    <location>
        <begin position="123"/>
        <end position="143"/>
    </location>
</feature>
<dbReference type="PANTHER" id="PTHR22911">
    <property type="entry name" value="ACYL-MALONYL CONDENSING ENZYME-RELATED"/>
    <property type="match status" value="1"/>
</dbReference>
<evidence type="ECO:0000256" key="1">
    <source>
        <dbReference type="SAM" id="Phobius"/>
    </source>
</evidence>
<dbReference type="SUPFAM" id="SSF103481">
    <property type="entry name" value="Multidrug resistance efflux transporter EmrE"/>
    <property type="match status" value="2"/>
</dbReference>
<dbReference type="Proteomes" id="UP001371218">
    <property type="component" value="Unassembled WGS sequence"/>
</dbReference>
<dbReference type="EMBL" id="JBBUTG010000002">
    <property type="protein sequence ID" value="MEK8030116.1"/>
    <property type="molecule type" value="Genomic_DNA"/>
</dbReference>
<sequence>MSPRSSSAAMAAACGAAFLWGTGALVVNLLIARFGLSPESISFWRFVVGAVLLLALFARPLVWPKVRQQALLLVGAGACMALYVLCWFLGIARIGAAIPTLIALCLPPVLVTLVSVVRGREGLDLSLVATLGAALGGTALVVVRHGGVSAGTDAATLIAGVLFSVASAVLYAGFTLVSGRLSQALGAGPATMGLTVVAAAVMGLSALYAPLAWPGDIPPEAWLLYLGLVTAALALLAFSWGAARLSPTALTVATLVEPLTAVLLAAVLLDQSLSASQWLGALLMLASIAALGRRDARRTAQAHGG</sequence>
<feature type="transmembrane region" description="Helical" evidence="1">
    <location>
        <begin position="70"/>
        <end position="90"/>
    </location>
</feature>
<proteinExistence type="predicted"/>
<protein>
    <submittedName>
        <fullName evidence="3">DMT family transporter</fullName>
    </submittedName>
</protein>
<feature type="transmembrane region" description="Helical" evidence="1">
    <location>
        <begin position="222"/>
        <end position="242"/>
    </location>
</feature>
<keyword evidence="1" id="KW-0472">Membrane</keyword>